<dbReference type="Pfam" id="PF22871">
    <property type="entry name" value="AimR"/>
    <property type="match status" value="1"/>
</dbReference>
<sequence length="343" mass="40778">MTDHYLIEPSPLCQLQMRRTSSLYHVYLDNLRKHFPKEAVLYTRDYIVSEFPRDLDEQIVSLEFLYMNDLHEDLSAAASSPYINDSAGYLYRLILNQSKQEKKENHLGELKSLHYKHPTLHCLHLFTLVYSYQDRNIYTALDKYLEECDQALQKVDEPLMYYYLNQRYQELLFYHYWKTNNSILASRYAYKMINTEVSPRRKSRMHHDLALCQLYNGYESSMESLIQSMDIAKKHGLRRFLRSIKDHTLPFISAFHLQTEGISTSDPVEQAHLALARGDYQRTRQVLLSLPSLSPFQECYLGLATGNHDMLERSYQRFIHERGDYFFARVPIKYLERLKSEHL</sequence>
<evidence type="ECO:0000313" key="1">
    <source>
        <dbReference type="EMBL" id="CDQ25469.1"/>
    </source>
</evidence>
<evidence type="ECO:0000313" key="2">
    <source>
        <dbReference type="Proteomes" id="UP000028868"/>
    </source>
</evidence>
<reference evidence="2" key="1">
    <citation type="submission" date="2014-03" db="EMBL/GenBank/DDBJ databases">
        <authorList>
            <person name="Urmite Genomes U."/>
        </authorList>
    </citation>
    <scope>NUCLEOTIDE SEQUENCE [LARGE SCALE GENOMIC DNA]</scope>
    <source>
        <strain evidence="2">HD-03</strain>
    </source>
</reference>
<accession>A0A024P8K4</accession>
<organism evidence="1 2">
    <name type="scientific">Halobacillus karajensis</name>
    <dbReference type="NCBI Taxonomy" id="195088"/>
    <lineage>
        <taxon>Bacteria</taxon>
        <taxon>Bacillati</taxon>
        <taxon>Bacillota</taxon>
        <taxon>Bacilli</taxon>
        <taxon>Bacillales</taxon>
        <taxon>Bacillaceae</taxon>
        <taxon>Halobacillus</taxon>
    </lineage>
</organism>
<dbReference type="RefSeq" id="WP_035511216.1">
    <property type="nucleotide sequence ID" value="NZ_CCDH010000006.1"/>
</dbReference>
<dbReference type="EMBL" id="CCDI010000006">
    <property type="protein sequence ID" value="CDQ25469.1"/>
    <property type="molecule type" value="Genomic_DNA"/>
</dbReference>
<protein>
    <recommendedName>
        <fullName evidence="3">Response regulator aspartate phosphatase F</fullName>
    </recommendedName>
</protein>
<keyword evidence="2" id="KW-1185">Reference proteome</keyword>
<proteinExistence type="predicted"/>
<dbReference type="AlphaFoldDB" id="A0A024P8K4"/>
<reference evidence="1 2" key="2">
    <citation type="submission" date="2014-05" db="EMBL/GenBank/DDBJ databases">
        <title>Draft genome sequence of Halobacillus karajensis HK-03.</title>
        <authorList>
            <person name="Khelaifia S."/>
            <person name="Croce O."/>
            <person name="Lagier J.C."/>
            <person name="Raoult D."/>
        </authorList>
    </citation>
    <scope>NUCLEOTIDE SEQUENCE [LARGE SCALE GENOMIC DNA]</scope>
    <source>
        <strain evidence="1 2">HD-03</strain>
    </source>
</reference>
<gene>
    <name evidence="1" type="ORF">BN983_03815</name>
</gene>
<dbReference type="InterPro" id="IPR047705">
    <property type="entry name" value="AimR-like"/>
</dbReference>
<comment type="caution">
    <text evidence="1">The sequence shown here is derived from an EMBL/GenBank/DDBJ whole genome shotgun (WGS) entry which is preliminary data.</text>
</comment>
<dbReference type="NCBIfam" id="NF038310">
    <property type="entry name" value="lysogeny_AimR"/>
    <property type="match status" value="1"/>
</dbReference>
<dbReference type="OrthoDB" id="2692106at2"/>
<evidence type="ECO:0008006" key="3">
    <source>
        <dbReference type="Google" id="ProtNLM"/>
    </source>
</evidence>
<dbReference type="Proteomes" id="UP000028868">
    <property type="component" value="Unassembled WGS sequence"/>
</dbReference>
<name>A0A024P8K4_9BACI</name>